<dbReference type="HOGENOM" id="CLU_1643473_0_0_1"/>
<evidence type="ECO:0000313" key="1">
    <source>
        <dbReference type="EMBL" id="EXJ81065.1"/>
    </source>
</evidence>
<dbReference type="STRING" id="1182542.W9XUP5"/>
<accession>W9XUP5</accession>
<dbReference type="EMBL" id="AMGY01000006">
    <property type="protein sequence ID" value="EXJ81065.1"/>
    <property type="molecule type" value="Genomic_DNA"/>
</dbReference>
<gene>
    <name evidence="1" type="ORF">A1O3_07353</name>
</gene>
<dbReference type="RefSeq" id="XP_007735653.1">
    <property type="nucleotide sequence ID" value="XM_007737463.1"/>
</dbReference>
<sequence>MYQLAIDYCKTSQRLIEFYTPHSMDWAVVRAFSWHSVATMLSMVLRHEALNCSPEARAARQRIERLFQNRPSIDFLAVNDNLWEPLQKLRDELAAREDSVGSAGGYEAFGAAEDVEPVSMTSTTIDPLLFGMVDDAIPGLEIWTDGTVTESFDFQTSAQGF</sequence>
<dbReference type="GeneID" id="19171453"/>
<comment type="caution">
    <text evidence="1">The sequence shown here is derived from an EMBL/GenBank/DDBJ whole genome shotgun (WGS) entry which is preliminary data.</text>
</comment>
<protein>
    <submittedName>
        <fullName evidence="1">Uncharacterized protein</fullName>
    </submittedName>
</protein>
<reference evidence="1 2" key="1">
    <citation type="submission" date="2013-03" db="EMBL/GenBank/DDBJ databases">
        <title>The Genome Sequence of Capronia epimyces CBS 606.96.</title>
        <authorList>
            <consortium name="The Broad Institute Genomics Platform"/>
            <person name="Cuomo C."/>
            <person name="de Hoog S."/>
            <person name="Gorbushina A."/>
            <person name="Walker B."/>
            <person name="Young S.K."/>
            <person name="Zeng Q."/>
            <person name="Gargeya S."/>
            <person name="Fitzgerald M."/>
            <person name="Haas B."/>
            <person name="Abouelleil A."/>
            <person name="Allen A.W."/>
            <person name="Alvarado L."/>
            <person name="Arachchi H.M."/>
            <person name="Berlin A.M."/>
            <person name="Chapman S.B."/>
            <person name="Gainer-Dewar J."/>
            <person name="Goldberg J."/>
            <person name="Griggs A."/>
            <person name="Gujja S."/>
            <person name="Hansen M."/>
            <person name="Howarth C."/>
            <person name="Imamovic A."/>
            <person name="Ireland A."/>
            <person name="Larimer J."/>
            <person name="McCowan C."/>
            <person name="Murphy C."/>
            <person name="Pearson M."/>
            <person name="Poon T.W."/>
            <person name="Priest M."/>
            <person name="Roberts A."/>
            <person name="Saif S."/>
            <person name="Shea T."/>
            <person name="Sisk P."/>
            <person name="Sykes S."/>
            <person name="Wortman J."/>
            <person name="Nusbaum C."/>
            <person name="Birren B."/>
        </authorList>
    </citation>
    <scope>NUCLEOTIDE SEQUENCE [LARGE SCALE GENOMIC DNA]</scope>
    <source>
        <strain evidence="1 2">CBS 606.96</strain>
    </source>
</reference>
<organism evidence="1 2">
    <name type="scientific">Capronia epimyces CBS 606.96</name>
    <dbReference type="NCBI Taxonomy" id="1182542"/>
    <lineage>
        <taxon>Eukaryota</taxon>
        <taxon>Fungi</taxon>
        <taxon>Dikarya</taxon>
        <taxon>Ascomycota</taxon>
        <taxon>Pezizomycotina</taxon>
        <taxon>Eurotiomycetes</taxon>
        <taxon>Chaetothyriomycetidae</taxon>
        <taxon>Chaetothyriales</taxon>
        <taxon>Herpotrichiellaceae</taxon>
        <taxon>Capronia</taxon>
    </lineage>
</organism>
<evidence type="ECO:0000313" key="2">
    <source>
        <dbReference type="Proteomes" id="UP000019478"/>
    </source>
</evidence>
<dbReference type="Proteomes" id="UP000019478">
    <property type="component" value="Unassembled WGS sequence"/>
</dbReference>
<dbReference type="AlphaFoldDB" id="W9XUP5"/>
<name>W9XUP5_9EURO</name>
<keyword evidence="2" id="KW-1185">Reference proteome</keyword>
<proteinExistence type="predicted"/>